<keyword evidence="3" id="KW-1185">Reference proteome</keyword>
<protein>
    <submittedName>
        <fullName evidence="2">Uncharacterized protein</fullName>
    </submittedName>
</protein>
<evidence type="ECO:0000313" key="3">
    <source>
        <dbReference type="Proteomes" id="UP000654993"/>
    </source>
</evidence>
<gene>
    <name evidence="2" type="ORF">PRECH8_09360</name>
</gene>
<reference evidence="2" key="1">
    <citation type="submission" date="2020-08" db="EMBL/GenBank/DDBJ databases">
        <authorList>
            <person name="Uke A."/>
            <person name="Chhe C."/>
            <person name="Baramee S."/>
            <person name="Kosugi A."/>
        </authorList>
    </citation>
    <scope>NUCLEOTIDE SEQUENCE</scope>
    <source>
        <strain evidence="2">DA-C8</strain>
    </source>
</reference>
<evidence type="ECO:0000313" key="2">
    <source>
        <dbReference type="EMBL" id="GFR37640.1"/>
    </source>
</evidence>
<feature type="signal peptide" evidence="1">
    <location>
        <begin position="1"/>
        <end position="21"/>
    </location>
</feature>
<evidence type="ECO:0000256" key="1">
    <source>
        <dbReference type="SAM" id="SignalP"/>
    </source>
</evidence>
<dbReference type="EMBL" id="BMAQ01000006">
    <property type="protein sequence ID" value="GFR37640.1"/>
    <property type="molecule type" value="Genomic_DNA"/>
</dbReference>
<sequence>MRRRIWLLLLLLLLFPTAVYAHVVGAFKDFLVDIRDEDATERLRAELEDTRIQIENLTPHVERLNAAFTVKQDEQIPLLQFYQSIGTDVMLNFILDADSIVDVLANLRLIELKLDQDLAALNRLYLEYRTVKAARDALASYEQLLQMIEANLRSREEFLAEYGHLTDEEIADAADSLWAKEANVLDEILIADKDRVQRRIRQITVQDRPRAPFRIEQDLLNRYLELDYYIQSDHVYVHYAKNSLDIILIGMVTRDDERTASLKFEAGFMNGIRIADLYMNQMPGFVLDYSKLNPNSKDFYVDQTNGAIVLMPVEYAGE</sequence>
<dbReference type="Proteomes" id="UP000654993">
    <property type="component" value="Unassembled WGS sequence"/>
</dbReference>
<organism evidence="2 3">
    <name type="scientific">Insulibacter thermoxylanivorax</name>
    <dbReference type="NCBI Taxonomy" id="2749268"/>
    <lineage>
        <taxon>Bacteria</taxon>
        <taxon>Bacillati</taxon>
        <taxon>Bacillota</taxon>
        <taxon>Bacilli</taxon>
        <taxon>Bacillales</taxon>
        <taxon>Paenibacillaceae</taxon>
        <taxon>Insulibacter</taxon>
    </lineage>
</organism>
<dbReference type="AlphaFoldDB" id="A0A916VGM6"/>
<accession>A0A916VGM6</accession>
<reference evidence="2" key="2">
    <citation type="journal article" date="2021" name="Data Brief">
        <title>Draft genome sequence data of the facultative, thermophilic, xylanolytic bacterium Paenibacillus sp. strain DA-C8.</title>
        <authorList>
            <person name="Chhe C."/>
            <person name="Uke A."/>
            <person name="Baramee S."/>
            <person name="Ungkulpasvich U."/>
            <person name="Tachaapaikoon C."/>
            <person name="Pason P."/>
            <person name="Waeonukul R."/>
            <person name="Ratanakhanokchai K."/>
            <person name="Kosugi A."/>
        </authorList>
    </citation>
    <scope>NUCLEOTIDE SEQUENCE</scope>
    <source>
        <strain evidence="2">DA-C8</strain>
    </source>
</reference>
<name>A0A916VGM6_9BACL</name>
<proteinExistence type="predicted"/>
<keyword evidence="1" id="KW-0732">Signal</keyword>
<dbReference type="RefSeq" id="WP_200965928.1">
    <property type="nucleotide sequence ID" value="NZ_BMAQ01000006.1"/>
</dbReference>
<feature type="chain" id="PRO_5036952724" evidence="1">
    <location>
        <begin position="22"/>
        <end position="318"/>
    </location>
</feature>
<comment type="caution">
    <text evidence="2">The sequence shown here is derived from an EMBL/GenBank/DDBJ whole genome shotgun (WGS) entry which is preliminary data.</text>
</comment>